<keyword evidence="5" id="KW-1185">Reference proteome</keyword>
<dbReference type="SUPFAM" id="SSF88713">
    <property type="entry name" value="Glycoside hydrolase/deacetylase"/>
    <property type="match status" value="1"/>
</dbReference>
<name>A0A5J5HLE8_9BACI</name>
<dbReference type="OrthoDB" id="9812065at2"/>
<protein>
    <submittedName>
        <fullName evidence="4">Polysaccharide deacetylase family protein</fullName>
    </submittedName>
</protein>
<dbReference type="InterPro" id="IPR050248">
    <property type="entry name" value="Polysacc_deacetylase_ArnD"/>
</dbReference>
<dbReference type="CDD" id="cd10917">
    <property type="entry name" value="CE4_NodB_like_6s_7s"/>
    <property type="match status" value="1"/>
</dbReference>
<dbReference type="Gene3D" id="3.20.20.370">
    <property type="entry name" value="Glycoside hydrolase/deacetylase"/>
    <property type="match status" value="1"/>
</dbReference>
<accession>A0A5J5HLE8</accession>
<evidence type="ECO:0000256" key="1">
    <source>
        <dbReference type="ARBA" id="ARBA00022723"/>
    </source>
</evidence>
<dbReference type="PROSITE" id="PS51677">
    <property type="entry name" value="NODB"/>
    <property type="match status" value="1"/>
</dbReference>
<dbReference type="EMBL" id="VYKL01000026">
    <property type="protein sequence ID" value="KAA9021581.1"/>
    <property type="molecule type" value="Genomic_DNA"/>
</dbReference>
<evidence type="ECO:0000313" key="5">
    <source>
        <dbReference type="Proteomes" id="UP000326671"/>
    </source>
</evidence>
<comment type="caution">
    <text evidence="4">The sequence shown here is derived from an EMBL/GenBank/DDBJ whole genome shotgun (WGS) entry which is preliminary data.</text>
</comment>
<dbReference type="GO" id="GO:0016020">
    <property type="term" value="C:membrane"/>
    <property type="evidence" value="ECO:0007669"/>
    <property type="project" value="TreeGrafter"/>
</dbReference>
<evidence type="ECO:0000259" key="3">
    <source>
        <dbReference type="PROSITE" id="PS51677"/>
    </source>
</evidence>
<dbReference type="GO" id="GO:0046872">
    <property type="term" value="F:metal ion binding"/>
    <property type="evidence" value="ECO:0007669"/>
    <property type="project" value="UniProtKB-KW"/>
</dbReference>
<reference evidence="4 5" key="1">
    <citation type="submission" date="2019-09" db="EMBL/GenBank/DDBJ databases">
        <title>Whole genome sequences of isolates from the Mars Exploration Rovers.</title>
        <authorList>
            <person name="Seuylemezian A."/>
            <person name="Vaishampayan P."/>
        </authorList>
    </citation>
    <scope>NUCLEOTIDE SEQUENCE [LARGE SCALE GENOMIC DNA]</scope>
    <source>
        <strain evidence="4 5">MER_TA_151</strain>
    </source>
</reference>
<dbReference type="InterPro" id="IPR011330">
    <property type="entry name" value="Glyco_hydro/deAcase_b/a-brl"/>
</dbReference>
<dbReference type="AlphaFoldDB" id="A0A5J5HLE8"/>
<sequence length="456" mass="51548">MIKRIGWIIGTVFILFLMVAFAGTAQEKVIRSPVVSTEKLEHIENFPDFQRKINTEKTSVYSYVVSTVLTTSEPINQYIRMWIEKEINQFIQDVEKNSPNAIEQDPDQLHISVEINQVTDEIYSLIFTVKNKESNRQDVMKIFNLDLLNHKILSLTDILNLDHANAEGFRSIINEQMSIQDENSLKEWMEKALRQPNQLNWQINQTSFHLISDAPENHILVEIPVEKLGLYLTTDIVNRLQIHFTDDAVNILNRDGKYIALTFDDGPNPSVTPQILATLKQHGAKATFFMVGSRVLAYPELALQVAAEGHEIGNHTGSHSNLSKLSEEQIRQEMIGSSQVIESVIGESPTFFRPPYGIYNPTVEKVAFEHNSPIILWSVDSLDWKNRKAEIVHQLVKENIAPGAIVLLHDIHQSTADALPILMAELSNEGYQCVTVSELLSLQGMSGIGPYYGVAY</sequence>
<feature type="domain" description="NodB homology" evidence="3">
    <location>
        <begin position="257"/>
        <end position="434"/>
    </location>
</feature>
<dbReference type="PANTHER" id="PTHR10587:SF133">
    <property type="entry name" value="CHITIN DEACETYLASE 1-RELATED"/>
    <property type="match status" value="1"/>
</dbReference>
<dbReference type="Pfam" id="PF01522">
    <property type="entry name" value="Polysacc_deac_1"/>
    <property type="match status" value="1"/>
</dbReference>
<dbReference type="RefSeq" id="WP_150441109.1">
    <property type="nucleotide sequence ID" value="NZ_VYKL01000026.1"/>
</dbReference>
<dbReference type="GO" id="GO:0005975">
    <property type="term" value="P:carbohydrate metabolic process"/>
    <property type="evidence" value="ECO:0007669"/>
    <property type="project" value="InterPro"/>
</dbReference>
<proteinExistence type="predicted"/>
<dbReference type="GO" id="GO:0016810">
    <property type="term" value="F:hydrolase activity, acting on carbon-nitrogen (but not peptide) bonds"/>
    <property type="evidence" value="ECO:0007669"/>
    <property type="project" value="InterPro"/>
</dbReference>
<dbReference type="InterPro" id="IPR002509">
    <property type="entry name" value="NODB_dom"/>
</dbReference>
<organism evidence="4 5">
    <name type="scientific">Niallia endozanthoxylica</name>
    <dbReference type="NCBI Taxonomy" id="2036016"/>
    <lineage>
        <taxon>Bacteria</taxon>
        <taxon>Bacillati</taxon>
        <taxon>Bacillota</taxon>
        <taxon>Bacilli</taxon>
        <taxon>Bacillales</taxon>
        <taxon>Bacillaceae</taxon>
        <taxon>Niallia</taxon>
    </lineage>
</organism>
<evidence type="ECO:0000313" key="4">
    <source>
        <dbReference type="EMBL" id="KAA9021581.1"/>
    </source>
</evidence>
<keyword evidence="1" id="KW-0479">Metal-binding</keyword>
<dbReference type="Proteomes" id="UP000326671">
    <property type="component" value="Unassembled WGS sequence"/>
</dbReference>
<keyword evidence="2" id="KW-0378">Hydrolase</keyword>
<gene>
    <name evidence="4" type="ORF">F4V44_16460</name>
</gene>
<dbReference type="PANTHER" id="PTHR10587">
    <property type="entry name" value="GLYCOSYL TRANSFERASE-RELATED"/>
    <property type="match status" value="1"/>
</dbReference>
<evidence type="ECO:0000256" key="2">
    <source>
        <dbReference type="ARBA" id="ARBA00022801"/>
    </source>
</evidence>